<name>A0A1X2IK66_9FUNG</name>
<evidence type="ECO:0000256" key="5">
    <source>
        <dbReference type="SAM" id="Coils"/>
    </source>
</evidence>
<dbReference type="Pfam" id="PF00989">
    <property type="entry name" value="PAS"/>
    <property type="match status" value="1"/>
</dbReference>
<keyword evidence="1" id="KW-0479">Metal-binding</keyword>
<dbReference type="Gene3D" id="3.30.450.20">
    <property type="entry name" value="PAS domain"/>
    <property type="match status" value="1"/>
</dbReference>
<dbReference type="PANTHER" id="PTHR45658">
    <property type="entry name" value="GATA TRANSCRIPTION FACTOR"/>
    <property type="match status" value="1"/>
</dbReference>
<dbReference type="NCBIfam" id="TIGR00229">
    <property type="entry name" value="sensory_box"/>
    <property type="match status" value="1"/>
</dbReference>
<evidence type="ECO:0000256" key="2">
    <source>
        <dbReference type="ARBA" id="ARBA00022771"/>
    </source>
</evidence>
<proteinExistence type="predicted"/>
<dbReference type="PROSITE" id="PS50114">
    <property type="entry name" value="GATA_ZN_FINGER_2"/>
    <property type="match status" value="1"/>
</dbReference>
<sequence length="371" mass="42633">MQEYSDALNRQQSKQLAKFQQWQQEQIQQQQEKIQKQQEEIEQRHQIQVIQKQQNELQQKQEEKFVNYYASDITQIYAERHWSEHLVNDDSVFLFVLSAQGDILYCSETCQGLTGYSANDVVGHAISEFLHPDDQHNFRSLLDRIFEAPLQLSKIQFRWKKKNSTAEFICLQCIGHSKPDDIPTYTLMPSSNQIESNYYAFFAIAQIREPTTADVLAQLKKENQRLQQQLTQYANAAATTLPSASSSSSVIASWMQSGLSTHPWPPPQNIPAAPVQQHVIKNDPLLASTQFHQDDSLSRRTTLNGNTNNTIHEEKTKKKKKVYVTMEEHHCLDCGSTNSPEWRKGPLGRKTLCNACGLRWAKKNKKVNLDG</sequence>
<accession>A0A1X2IK66</accession>
<dbReference type="SUPFAM" id="SSF55785">
    <property type="entry name" value="PYP-like sensor domain (PAS domain)"/>
    <property type="match status" value="1"/>
</dbReference>
<dbReference type="SUPFAM" id="SSF57716">
    <property type="entry name" value="Glucocorticoid receptor-like (DNA-binding domain)"/>
    <property type="match status" value="1"/>
</dbReference>
<evidence type="ECO:0000313" key="8">
    <source>
        <dbReference type="EMBL" id="ORZ17910.1"/>
    </source>
</evidence>
<dbReference type="PROSITE" id="PS50112">
    <property type="entry name" value="PAS"/>
    <property type="match status" value="1"/>
</dbReference>
<dbReference type="GO" id="GO:0043565">
    <property type="term" value="F:sequence-specific DNA binding"/>
    <property type="evidence" value="ECO:0007669"/>
    <property type="project" value="InterPro"/>
</dbReference>
<dbReference type="InterPro" id="IPR051140">
    <property type="entry name" value="GATA_TF"/>
</dbReference>
<dbReference type="InterPro" id="IPR013088">
    <property type="entry name" value="Znf_NHR/GATA"/>
</dbReference>
<evidence type="ECO:0000256" key="4">
    <source>
        <dbReference type="PROSITE-ProRule" id="PRU00094"/>
    </source>
</evidence>
<reference evidence="8 9" key="1">
    <citation type="submission" date="2016-07" db="EMBL/GenBank/DDBJ databases">
        <title>Pervasive Adenine N6-methylation of Active Genes in Fungi.</title>
        <authorList>
            <consortium name="DOE Joint Genome Institute"/>
            <person name="Mondo S.J."/>
            <person name="Dannebaum R.O."/>
            <person name="Kuo R.C."/>
            <person name="Labutti K."/>
            <person name="Haridas S."/>
            <person name="Kuo A."/>
            <person name="Salamov A."/>
            <person name="Ahrendt S.R."/>
            <person name="Lipzen A."/>
            <person name="Sullivan W."/>
            <person name="Andreopoulos W.B."/>
            <person name="Clum A."/>
            <person name="Lindquist E."/>
            <person name="Daum C."/>
            <person name="Ramamoorthy G.K."/>
            <person name="Gryganskyi A."/>
            <person name="Culley D."/>
            <person name="Magnuson J.K."/>
            <person name="James T.Y."/>
            <person name="O'Malley M.A."/>
            <person name="Stajich J.E."/>
            <person name="Spatafora J.W."/>
            <person name="Visel A."/>
            <person name="Grigoriev I.V."/>
        </authorList>
    </citation>
    <scope>NUCLEOTIDE SEQUENCE [LARGE SCALE GENOMIC DNA]</scope>
    <source>
        <strain evidence="8 9">NRRL 1336</strain>
    </source>
</reference>
<dbReference type="CDD" id="cd00130">
    <property type="entry name" value="PAS"/>
    <property type="match status" value="1"/>
</dbReference>
<keyword evidence="9" id="KW-1185">Reference proteome</keyword>
<dbReference type="PANTHER" id="PTHR45658:SF18">
    <property type="entry name" value="PROTEIN GAT2"/>
    <property type="match status" value="1"/>
</dbReference>
<dbReference type="InterPro" id="IPR013767">
    <property type="entry name" value="PAS_fold"/>
</dbReference>
<feature type="domain" description="GATA-type" evidence="7">
    <location>
        <begin position="325"/>
        <end position="358"/>
    </location>
</feature>
<protein>
    <submittedName>
        <fullName evidence="8">Uncharacterized protein</fullName>
    </submittedName>
</protein>
<dbReference type="PROSITE" id="PS00344">
    <property type="entry name" value="GATA_ZN_FINGER_1"/>
    <property type="match status" value="1"/>
</dbReference>
<keyword evidence="5" id="KW-0175">Coiled coil</keyword>
<dbReference type="Pfam" id="PF00320">
    <property type="entry name" value="GATA"/>
    <property type="match status" value="1"/>
</dbReference>
<dbReference type="InterPro" id="IPR035965">
    <property type="entry name" value="PAS-like_dom_sf"/>
</dbReference>
<dbReference type="InterPro" id="IPR000014">
    <property type="entry name" value="PAS"/>
</dbReference>
<dbReference type="Gene3D" id="3.30.50.10">
    <property type="entry name" value="Erythroid Transcription Factor GATA-1, subunit A"/>
    <property type="match status" value="1"/>
</dbReference>
<evidence type="ECO:0000256" key="1">
    <source>
        <dbReference type="ARBA" id="ARBA00022723"/>
    </source>
</evidence>
<feature type="coiled-coil region" evidence="5">
    <location>
        <begin position="20"/>
        <end position="63"/>
    </location>
</feature>
<dbReference type="Proteomes" id="UP000193560">
    <property type="component" value="Unassembled WGS sequence"/>
</dbReference>
<keyword evidence="2 4" id="KW-0863">Zinc-finger</keyword>
<evidence type="ECO:0000259" key="7">
    <source>
        <dbReference type="PROSITE" id="PS50114"/>
    </source>
</evidence>
<dbReference type="GO" id="GO:0008270">
    <property type="term" value="F:zinc ion binding"/>
    <property type="evidence" value="ECO:0007669"/>
    <property type="project" value="UniProtKB-KW"/>
</dbReference>
<evidence type="ECO:0000259" key="6">
    <source>
        <dbReference type="PROSITE" id="PS50112"/>
    </source>
</evidence>
<gene>
    <name evidence="8" type="ORF">BCR42DRAFT_412756</name>
</gene>
<comment type="caution">
    <text evidence="8">The sequence shown here is derived from an EMBL/GenBank/DDBJ whole genome shotgun (WGS) entry which is preliminary data.</text>
</comment>
<dbReference type="InterPro" id="IPR000679">
    <property type="entry name" value="Znf_GATA"/>
</dbReference>
<dbReference type="SMART" id="SM00401">
    <property type="entry name" value="ZnF_GATA"/>
    <property type="match status" value="1"/>
</dbReference>
<evidence type="ECO:0000313" key="9">
    <source>
        <dbReference type="Proteomes" id="UP000193560"/>
    </source>
</evidence>
<dbReference type="CDD" id="cd00202">
    <property type="entry name" value="ZnF_GATA"/>
    <property type="match status" value="1"/>
</dbReference>
<dbReference type="AlphaFoldDB" id="A0A1X2IK66"/>
<dbReference type="STRING" id="90262.A0A1X2IK66"/>
<keyword evidence="3" id="KW-0862">Zinc</keyword>
<evidence type="ECO:0000256" key="3">
    <source>
        <dbReference type="ARBA" id="ARBA00022833"/>
    </source>
</evidence>
<dbReference type="EMBL" id="MCGE01000009">
    <property type="protein sequence ID" value="ORZ17910.1"/>
    <property type="molecule type" value="Genomic_DNA"/>
</dbReference>
<organism evidence="8 9">
    <name type="scientific">Absidia repens</name>
    <dbReference type="NCBI Taxonomy" id="90262"/>
    <lineage>
        <taxon>Eukaryota</taxon>
        <taxon>Fungi</taxon>
        <taxon>Fungi incertae sedis</taxon>
        <taxon>Mucoromycota</taxon>
        <taxon>Mucoromycotina</taxon>
        <taxon>Mucoromycetes</taxon>
        <taxon>Mucorales</taxon>
        <taxon>Cunninghamellaceae</taxon>
        <taxon>Absidia</taxon>
    </lineage>
</organism>
<dbReference type="GO" id="GO:0006355">
    <property type="term" value="P:regulation of DNA-templated transcription"/>
    <property type="evidence" value="ECO:0007669"/>
    <property type="project" value="InterPro"/>
</dbReference>
<dbReference type="OrthoDB" id="2162994at2759"/>
<feature type="domain" description="PAS" evidence="6">
    <location>
        <begin position="79"/>
        <end position="149"/>
    </location>
</feature>
<dbReference type="SMART" id="SM00091">
    <property type="entry name" value="PAS"/>
    <property type="match status" value="1"/>
</dbReference>